<dbReference type="Ensembl" id="ENSSOCT00000019630.1">
    <property type="protein sequence ID" value="ENSSOCP00000019148.1"/>
    <property type="gene ID" value="ENSSOCG00000014317.1"/>
</dbReference>
<dbReference type="Pfam" id="PF07686">
    <property type="entry name" value="V-set"/>
    <property type="match status" value="1"/>
</dbReference>
<dbReference type="Proteomes" id="UP000694551">
    <property type="component" value="Unplaced"/>
</dbReference>
<dbReference type="InterPro" id="IPR013783">
    <property type="entry name" value="Ig-like_fold"/>
</dbReference>
<keyword evidence="6" id="KW-1015">Disulfide bond</keyword>
<evidence type="ECO:0000259" key="9">
    <source>
        <dbReference type="PROSITE" id="PS50835"/>
    </source>
</evidence>
<dbReference type="GO" id="GO:0150079">
    <property type="term" value="P:negative regulation of neuroinflammatory response"/>
    <property type="evidence" value="ECO:0007669"/>
    <property type="project" value="TreeGrafter"/>
</dbReference>
<dbReference type="PANTHER" id="PTHR46841">
    <property type="entry name" value="OX-2 MEMBRANE GLYCOPROTEIN"/>
    <property type="match status" value="1"/>
</dbReference>
<keyword evidence="11" id="KW-1185">Reference proteome</keyword>
<dbReference type="PROSITE" id="PS50835">
    <property type="entry name" value="IG_LIKE"/>
    <property type="match status" value="1"/>
</dbReference>
<keyword evidence="7" id="KW-0325">Glycoprotein</keyword>
<keyword evidence="2" id="KW-0812">Transmembrane</keyword>
<evidence type="ECO:0000256" key="1">
    <source>
        <dbReference type="ARBA" id="ARBA00004167"/>
    </source>
</evidence>
<dbReference type="GO" id="GO:0016020">
    <property type="term" value="C:membrane"/>
    <property type="evidence" value="ECO:0007669"/>
    <property type="project" value="UniProtKB-SubCell"/>
</dbReference>
<dbReference type="PANTHER" id="PTHR46841:SF10">
    <property type="entry name" value="CD200 MOLECULE LIKE 1-RELATED"/>
    <property type="match status" value="1"/>
</dbReference>
<dbReference type="GO" id="GO:0034113">
    <property type="term" value="P:heterotypic cell-cell adhesion"/>
    <property type="evidence" value="ECO:0007669"/>
    <property type="project" value="TreeGrafter"/>
</dbReference>
<dbReference type="GO" id="GO:0098632">
    <property type="term" value="F:cell-cell adhesion mediator activity"/>
    <property type="evidence" value="ECO:0007669"/>
    <property type="project" value="InterPro"/>
</dbReference>
<keyword evidence="8" id="KW-0393">Immunoglobulin domain</keyword>
<dbReference type="SUPFAM" id="SSF48726">
    <property type="entry name" value="Immunoglobulin"/>
    <property type="match status" value="1"/>
</dbReference>
<keyword evidence="3" id="KW-0732">Signal</keyword>
<dbReference type="GO" id="GO:0043025">
    <property type="term" value="C:neuronal cell body"/>
    <property type="evidence" value="ECO:0007669"/>
    <property type="project" value="TreeGrafter"/>
</dbReference>
<evidence type="ECO:0000256" key="8">
    <source>
        <dbReference type="ARBA" id="ARBA00023319"/>
    </source>
</evidence>
<evidence type="ECO:0000256" key="2">
    <source>
        <dbReference type="ARBA" id="ARBA00022692"/>
    </source>
</evidence>
<protein>
    <recommendedName>
        <fullName evidence="9">Ig-like domain-containing protein</fullName>
    </recommendedName>
</protein>
<feature type="domain" description="Ig-like" evidence="9">
    <location>
        <begin position="9"/>
        <end position="116"/>
    </location>
</feature>
<evidence type="ECO:0000313" key="11">
    <source>
        <dbReference type="Proteomes" id="UP000694551"/>
    </source>
</evidence>
<evidence type="ECO:0000256" key="5">
    <source>
        <dbReference type="ARBA" id="ARBA00023136"/>
    </source>
</evidence>
<dbReference type="InterPro" id="IPR007110">
    <property type="entry name" value="Ig-like_dom"/>
</dbReference>
<evidence type="ECO:0000313" key="10">
    <source>
        <dbReference type="Ensembl" id="ENSSOCP00000019148.1"/>
    </source>
</evidence>
<proteinExistence type="predicted"/>
<dbReference type="InterPro" id="IPR047164">
    <property type="entry name" value="OX2G-like"/>
</dbReference>
<comment type="subcellular location">
    <subcellularLocation>
        <location evidence="1">Membrane</location>
        <topology evidence="1">Single-pass membrane protein</topology>
    </subcellularLocation>
</comment>
<dbReference type="AlphaFoldDB" id="A0A8D0FUA8"/>
<reference evidence="10" key="2">
    <citation type="submission" date="2025-09" db="UniProtKB">
        <authorList>
            <consortium name="Ensembl"/>
        </authorList>
    </citation>
    <scope>IDENTIFICATION</scope>
</reference>
<dbReference type="Gene3D" id="2.60.40.10">
    <property type="entry name" value="Immunoglobulins"/>
    <property type="match status" value="1"/>
</dbReference>
<dbReference type="InterPro" id="IPR013106">
    <property type="entry name" value="Ig_V-set"/>
</dbReference>
<evidence type="ECO:0000256" key="4">
    <source>
        <dbReference type="ARBA" id="ARBA00022989"/>
    </source>
</evidence>
<dbReference type="InterPro" id="IPR003599">
    <property type="entry name" value="Ig_sub"/>
</dbReference>
<dbReference type="SMART" id="SM00409">
    <property type="entry name" value="IG"/>
    <property type="match status" value="1"/>
</dbReference>
<evidence type="ECO:0000256" key="3">
    <source>
        <dbReference type="ARBA" id="ARBA00022729"/>
    </source>
</evidence>
<keyword evidence="4" id="KW-1133">Transmembrane helix</keyword>
<dbReference type="GO" id="GO:0030424">
    <property type="term" value="C:axon"/>
    <property type="evidence" value="ECO:0007669"/>
    <property type="project" value="TreeGrafter"/>
</dbReference>
<accession>A0A8D0FUA8</accession>
<dbReference type="GO" id="GO:0009986">
    <property type="term" value="C:cell surface"/>
    <property type="evidence" value="ECO:0007669"/>
    <property type="project" value="TreeGrafter"/>
</dbReference>
<organism evidence="10 11">
    <name type="scientific">Strix occidentalis caurina</name>
    <name type="common">northern spotted owl</name>
    <dbReference type="NCBI Taxonomy" id="311401"/>
    <lineage>
        <taxon>Eukaryota</taxon>
        <taxon>Metazoa</taxon>
        <taxon>Chordata</taxon>
        <taxon>Craniata</taxon>
        <taxon>Vertebrata</taxon>
        <taxon>Euteleostomi</taxon>
        <taxon>Archelosauria</taxon>
        <taxon>Archosauria</taxon>
        <taxon>Dinosauria</taxon>
        <taxon>Saurischia</taxon>
        <taxon>Theropoda</taxon>
        <taxon>Coelurosauria</taxon>
        <taxon>Aves</taxon>
        <taxon>Neognathae</taxon>
        <taxon>Neoaves</taxon>
        <taxon>Telluraves</taxon>
        <taxon>Strigiformes</taxon>
        <taxon>Strigidae</taxon>
        <taxon>Strix</taxon>
    </lineage>
</organism>
<evidence type="ECO:0000256" key="6">
    <source>
        <dbReference type="ARBA" id="ARBA00023157"/>
    </source>
</evidence>
<sequence>MMWWPTMRPRLSEVSQCATWPHGLKEAVKSDSVITAALGGEANFYCNFSFSVEVLQVTWQKRNRSSFQNIATYSANHGPNLIGSFQKKVRFTTASLKASAITIQNLTFEDESCYRCIFNVFPHGSFSTDICLNIQSKFSHFLALRTSLM</sequence>
<keyword evidence="5" id="KW-0472">Membrane</keyword>
<evidence type="ECO:0000256" key="7">
    <source>
        <dbReference type="ARBA" id="ARBA00023180"/>
    </source>
</evidence>
<name>A0A8D0FUA8_STROC</name>
<reference evidence="10" key="1">
    <citation type="submission" date="2025-08" db="UniProtKB">
        <authorList>
            <consortium name="Ensembl"/>
        </authorList>
    </citation>
    <scope>IDENTIFICATION</scope>
</reference>
<dbReference type="InterPro" id="IPR036179">
    <property type="entry name" value="Ig-like_dom_sf"/>
</dbReference>